<feature type="transmembrane region" description="Helical" evidence="11">
    <location>
        <begin position="357"/>
        <end position="380"/>
    </location>
</feature>
<dbReference type="PANTHER" id="PTHR42865">
    <property type="entry name" value="PROTON/GLUTAMATE-ASPARTATE SYMPORTER"/>
    <property type="match status" value="1"/>
</dbReference>
<evidence type="ECO:0000256" key="10">
    <source>
        <dbReference type="ARBA" id="ARBA00053346"/>
    </source>
</evidence>
<dbReference type="GO" id="GO:0015138">
    <property type="term" value="F:fumarate transmembrane transporter activity"/>
    <property type="evidence" value="ECO:0007669"/>
    <property type="project" value="TreeGrafter"/>
</dbReference>
<evidence type="ECO:0000256" key="9">
    <source>
        <dbReference type="ARBA" id="ARBA00023136"/>
    </source>
</evidence>
<dbReference type="EMBL" id="CP010537">
    <property type="protein sequence ID" value="AJG22679.1"/>
    <property type="molecule type" value="Genomic_DNA"/>
</dbReference>
<feature type="transmembrane region" description="Helical" evidence="11">
    <location>
        <begin position="52"/>
        <end position="69"/>
    </location>
</feature>
<evidence type="ECO:0000256" key="5">
    <source>
        <dbReference type="ARBA" id="ARBA00022519"/>
    </source>
</evidence>
<dbReference type="InterPro" id="IPR036458">
    <property type="entry name" value="Na:dicarbo_symporter_sf"/>
</dbReference>
<feature type="transmembrane region" description="Helical" evidence="11">
    <location>
        <begin position="225"/>
        <end position="244"/>
    </location>
</feature>
<keyword evidence="13" id="KW-1185">Reference proteome</keyword>
<reference evidence="12 13" key="1">
    <citation type="journal article" date="2015" name="Genome Announc.">
        <title>Complete Genome Sequence of Cupriavidus basilensis 4G11, Isolated from the Oak Ridge Field Research Center Site.</title>
        <authorList>
            <person name="Ray J."/>
            <person name="Waters R.J."/>
            <person name="Skerker J.M."/>
            <person name="Kuehl J.V."/>
            <person name="Price M.N."/>
            <person name="Huang J."/>
            <person name="Chakraborty R."/>
            <person name="Arkin A.P."/>
            <person name="Deutschbauer A."/>
        </authorList>
    </citation>
    <scope>NUCLEOTIDE SEQUENCE [LARGE SCALE GENOMIC DNA]</scope>
    <source>
        <strain evidence="12">4G11</strain>
    </source>
</reference>
<dbReference type="NCBIfam" id="NF002461">
    <property type="entry name" value="PRK01663.1"/>
    <property type="match status" value="1"/>
</dbReference>
<protein>
    <recommendedName>
        <fullName evidence="11">C4-dicarboxylate transport protein</fullName>
    </recommendedName>
</protein>
<keyword evidence="4 11" id="KW-1003">Cell membrane</keyword>
<evidence type="ECO:0000313" key="12">
    <source>
        <dbReference type="EMBL" id="AJG22679.1"/>
    </source>
</evidence>
<evidence type="ECO:0000256" key="6">
    <source>
        <dbReference type="ARBA" id="ARBA00022692"/>
    </source>
</evidence>
<keyword evidence="6 11" id="KW-0812">Transmembrane</keyword>
<dbReference type="SUPFAM" id="SSF118215">
    <property type="entry name" value="Proton glutamate symport protein"/>
    <property type="match status" value="1"/>
</dbReference>
<feature type="transmembrane region" description="Helical" evidence="11">
    <location>
        <begin position="149"/>
        <end position="169"/>
    </location>
</feature>
<accession>A0A0C4YL27</accession>
<comment type="subcellular location">
    <subcellularLocation>
        <location evidence="1 11">Cell membrane</location>
        <topology evidence="1 11">Multi-pass membrane protein</topology>
    </subcellularLocation>
</comment>
<dbReference type="STRING" id="68895.RR42_s1090"/>
<dbReference type="GO" id="GO:0015141">
    <property type="term" value="F:succinate transmembrane transporter activity"/>
    <property type="evidence" value="ECO:0007669"/>
    <property type="project" value="TreeGrafter"/>
</dbReference>
<proteinExistence type="inferred from homology"/>
<dbReference type="PROSITE" id="PS00714">
    <property type="entry name" value="NA_DICARBOXYL_SYMP_2"/>
    <property type="match status" value="1"/>
</dbReference>
<evidence type="ECO:0000256" key="1">
    <source>
        <dbReference type="ARBA" id="ARBA00004651"/>
    </source>
</evidence>
<feature type="transmembrane region" description="Helical" evidence="11">
    <location>
        <begin position="81"/>
        <end position="104"/>
    </location>
</feature>
<dbReference type="AlphaFoldDB" id="A0A0C4YL27"/>
<dbReference type="Gene3D" id="1.10.3860.10">
    <property type="entry name" value="Sodium:dicarboxylate symporter"/>
    <property type="match status" value="1"/>
</dbReference>
<gene>
    <name evidence="11" type="primary">dctA</name>
    <name evidence="12" type="ORF">RR42_s1090</name>
</gene>
<comment type="function">
    <text evidence="11">Responsible for the transport of dicarboxylates such as succinate, fumarate, and malate across the membrane.</text>
</comment>
<keyword evidence="8 11" id="KW-1133">Transmembrane helix</keyword>
<dbReference type="GO" id="GO:0005886">
    <property type="term" value="C:plasma membrane"/>
    <property type="evidence" value="ECO:0007669"/>
    <property type="project" value="UniProtKB-SubCell"/>
</dbReference>
<dbReference type="OrthoDB" id="9766690at2"/>
<dbReference type="GO" id="GO:0070778">
    <property type="term" value="P:L-aspartate transmembrane transport"/>
    <property type="evidence" value="ECO:0007669"/>
    <property type="project" value="TreeGrafter"/>
</dbReference>
<comment type="function">
    <text evidence="10">Responsible for the transport of dicarboxylates such as succinate, fumarate, and malate from the periplasm across the membrane.</text>
</comment>
<dbReference type="Proteomes" id="UP000031843">
    <property type="component" value="Chromosome secondary"/>
</dbReference>
<feature type="transmembrane region" description="Helical" evidence="11">
    <location>
        <begin position="12"/>
        <end position="32"/>
    </location>
</feature>
<comment type="similarity">
    <text evidence="2 11">Belongs to the dicarboxylate/amino acid:cation symporter (DAACS) (TC 2.A.23) family.</text>
</comment>
<evidence type="ECO:0000313" key="13">
    <source>
        <dbReference type="Proteomes" id="UP000031843"/>
    </source>
</evidence>
<organism evidence="12 13">
    <name type="scientific">Cupriavidus basilensis</name>
    <dbReference type="NCBI Taxonomy" id="68895"/>
    <lineage>
        <taxon>Bacteria</taxon>
        <taxon>Pseudomonadati</taxon>
        <taxon>Pseudomonadota</taxon>
        <taxon>Betaproteobacteria</taxon>
        <taxon>Burkholderiales</taxon>
        <taxon>Burkholderiaceae</taxon>
        <taxon>Cupriavidus</taxon>
    </lineage>
</organism>
<dbReference type="PROSITE" id="PS00713">
    <property type="entry name" value="NA_DICARBOXYL_SYMP_1"/>
    <property type="match status" value="1"/>
</dbReference>
<dbReference type="HAMAP" id="MF_01300">
    <property type="entry name" value="C4_dicarb_transport"/>
    <property type="match status" value="1"/>
</dbReference>
<dbReference type="InterPro" id="IPR001991">
    <property type="entry name" value="Na-dicarboxylate_symporter"/>
</dbReference>
<evidence type="ECO:0000256" key="7">
    <source>
        <dbReference type="ARBA" id="ARBA00022847"/>
    </source>
</evidence>
<dbReference type="FunFam" id="1.10.3860.10:FF:000001">
    <property type="entry name" value="C4-dicarboxylate transport protein"/>
    <property type="match status" value="1"/>
</dbReference>
<evidence type="ECO:0000256" key="2">
    <source>
        <dbReference type="ARBA" id="ARBA00006148"/>
    </source>
</evidence>
<dbReference type="InterPro" id="IPR023954">
    <property type="entry name" value="C4_dicarb_transport"/>
</dbReference>
<evidence type="ECO:0000256" key="11">
    <source>
        <dbReference type="HAMAP-Rule" id="MF_01300"/>
    </source>
</evidence>
<dbReference type="InterPro" id="IPR018107">
    <property type="entry name" value="Na-dicarboxylate_symporter_CS"/>
</dbReference>
<keyword evidence="5" id="KW-0997">Cell inner membrane</keyword>
<dbReference type="NCBIfam" id="NF009587">
    <property type="entry name" value="PRK13027.1"/>
    <property type="match status" value="1"/>
</dbReference>
<evidence type="ECO:0000256" key="4">
    <source>
        <dbReference type="ARBA" id="ARBA00022475"/>
    </source>
</evidence>
<name>A0A0C4YL27_9BURK</name>
<keyword evidence="7 11" id="KW-0769">Symport</keyword>
<sequence length="450" mass="47887">MEKDNHPKPFYRSLYFQVITAIVIGVILGHFYPQAGAAMKPLGDGFIKLIKMIIAPIIFCTVVVGIAGMEDMKKVGKTGGLALLYFEVVSAIALVVGLVIINIAKPGVGMNVDVSTLDTKSIAAYTGPGKMQGTVDFLLHVIPNTVVDAFAQGEILQVLLFAVMFGFALHKFGGRGTLVFDFIEKFSHVLFAIVGYIMKVAPIGAFGAMAFTIGKYGVGSLLQLGQLMATFYATCLFFIFVVLGGIARAHGFSIWKFIKYIKEELLIVLGTSSSESVLPRMMAKLENLGARKSVVGLVIPTGYSFNLDGTSIYLTMAAVFIAQATNTEMSLTQQLTLLAVLLLTSKGAAGVTGSGFIVLAATLSAVGHVPVAGLALILGIDRFMSEARALTNLIGNGVATVVVAKWTGDLDVARMHRRLDNESDAEADEPEAVLDPMVARMPASGTSMTR</sequence>
<dbReference type="Pfam" id="PF00375">
    <property type="entry name" value="SDF"/>
    <property type="match status" value="1"/>
</dbReference>
<dbReference type="PANTHER" id="PTHR42865:SF1">
    <property type="entry name" value="AEROBIC C4-DICARBOXYLATE TRANSPORT PROTEIN"/>
    <property type="match status" value="1"/>
</dbReference>
<evidence type="ECO:0000256" key="3">
    <source>
        <dbReference type="ARBA" id="ARBA00022448"/>
    </source>
</evidence>
<feature type="transmembrane region" description="Helical" evidence="11">
    <location>
        <begin position="189"/>
        <end position="213"/>
    </location>
</feature>
<dbReference type="GO" id="GO:0015366">
    <property type="term" value="F:malate:proton symporter activity"/>
    <property type="evidence" value="ECO:0007669"/>
    <property type="project" value="TreeGrafter"/>
</dbReference>
<dbReference type="KEGG" id="cbw:RR42_s1090"/>
<dbReference type="PRINTS" id="PR00173">
    <property type="entry name" value="EDTRNSPORT"/>
</dbReference>
<dbReference type="RefSeq" id="WP_052494976.1">
    <property type="nucleotide sequence ID" value="NZ_CP010537.1"/>
</dbReference>
<feature type="transmembrane region" description="Helical" evidence="11">
    <location>
        <begin position="303"/>
        <end position="322"/>
    </location>
</feature>
<keyword evidence="9 11" id="KW-0472">Membrane</keyword>
<keyword evidence="3 11" id="KW-0813">Transport</keyword>
<evidence type="ECO:0000256" key="8">
    <source>
        <dbReference type="ARBA" id="ARBA00022989"/>
    </source>
</evidence>